<dbReference type="GO" id="GO:1990593">
    <property type="term" value="F:nascent polypeptide-associated complex binding"/>
    <property type="evidence" value="ECO:0007669"/>
    <property type="project" value="InterPro"/>
</dbReference>
<dbReference type="AlphaFoldDB" id="A0A656KN07"/>
<dbReference type="InterPro" id="IPR039454">
    <property type="entry name" value="OM14"/>
</dbReference>
<evidence type="ECO:0000313" key="3">
    <source>
        <dbReference type="EMBL" id="EPQ66281.1"/>
    </source>
</evidence>
<feature type="compositionally biased region" description="Polar residues" evidence="1">
    <location>
        <begin position="55"/>
        <end position="65"/>
    </location>
</feature>
<keyword evidence="2" id="KW-0812">Transmembrane</keyword>
<feature type="region of interest" description="Disordered" evidence="1">
    <location>
        <begin position="55"/>
        <end position="80"/>
    </location>
</feature>
<sequence>MQPQLRKALDRREKRHVHTVPPDFVAQPVTTETQASRVQRERDVEFEKAHTVKSNVNSEVAQNTGQKKKTEDPSLKNRKKFEGFEAHDGSPLYSGHAAIVAMLGIALGFGAFRKYSAGELNGKIVGVWTGIVGTFAVVDFFIYR</sequence>
<feature type="transmembrane region" description="Helical" evidence="2">
    <location>
        <begin position="124"/>
        <end position="143"/>
    </location>
</feature>
<evidence type="ECO:0000313" key="4">
    <source>
        <dbReference type="Proteomes" id="UP000053110"/>
    </source>
</evidence>
<keyword evidence="2" id="KW-0472">Membrane</keyword>
<reference evidence="4" key="1">
    <citation type="journal article" date="2013" name="Nat. Genet.">
        <title>The wheat powdery mildew genome shows the unique evolution of an obligate biotroph.</title>
        <authorList>
            <person name="Wicker T."/>
            <person name="Oberhaensli S."/>
            <person name="Parlange F."/>
            <person name="Buchmann J.P."/>
            <person name="Shatalina M."/>
            <person name="Roffler S."/>
            <person name="Ben-David R."/>
            <person name="Dolezel J."/>
            <person name="Simkova H."/>
            <person name="Schulze-Lefert P."/>
            <person name="Spanu P.D."/>
            <person name="Bruggmann R."/>
            <person name="Amselem J."/>
            <person name="Quesneville H."/>
            <person name="Ver Loren van Themaat E."/>
            <person name="Paape T."/>
            <person name="Shimizu K.K."/>
            <person name="Keller B."/>
        </authorList>
    </citation>
    <scope>NUCLEOTIDE SEQUENCE [LARGE SCALE GENOMIC DNA]</scope>
    <source>
        <strain evidence="4">96224</strain>
    </source>
</reference>
<gene>
    <name evidence="3" type="ORF">BGT96224_3284</name>
</gene>
<dbReference type="GO" id="GO:0006626">
    <property type="term" value="P:protein targeting to mitochondrion"/>
    <property type="evidence" value="ECO:0007669"/>
    <property type="project" value="TreeGrafter"/>
</dbReference>
<dbReference type="PANTHER" id="PTHR38402">
    <property type="entry name" value="MITOCHONDRIAL OUTER MEMBRANE PROTEIN OM14"/>
    <property type="match status" value="1"/>
</dbReference>
<protein>
    <submittedName>
        <fullName evidence="3">Uncharacterized protein</fullName>
    </submittedName>
</protein>
<dbReference type="Proteomes" id="UP000053110">
    <property type="component" value="Unassembled WGS sequence"/>
</dbReference>
<dbReference type="PANTHER" id="PTHR38402:SF1">
    <property type="entry name" value="MITOCHONDRIAL OUTER MEMBRANE PROTEIN OM14"/>
    <property type="match status" value="1"/>
</dbReference>
<dbReference type="EMBL" id="KE375001">
    <property type="protein sequence ID" value="EPQ66281.1"/>
    <property type="molecule type" value="Genomic_DNA"/>
</dbReference>
<feature type="compositionally biased region" description="Basic and acidic residues" evidence="1">
    <location>
        <begin position="68"/>
        <end position="80"/>
    </location>
</feature>
<feature type="region of interest" description="Disordered" evidence="1">
    <location>
        <begin position="1"/>
        <end position="21"/>
    </location>
</feature>
<accession>A0A656KN07</accession>
<organism evidence="3 4">
    <name type="scientific">Blumeria graminis f. sp. tritici 96224</name>
    <dbReference type="NCBI Taxonomy" id="1268274"/>
    <lineage>
        <taxon>Eukaryota</taxon>
        <taxon>Fungi</taxon>
        <taxon>Dikarya</taxon>
        <taxon>Ascomycota</taxon>
        <taxon>Pezizomycotina</taxon>
        <taxon>Leotiomycetes</taxon>
        <taxon>Erysiphales</taxon>
        <taxon>Erysiphaceae</taxon>
        <taxon>Blumeria</taxon>
    </lineage>
</organism>
<name>A0A656KN07_BLUGR</name>
<dbReference type="GO" id="GO:0005741">
    <property type="term" value="C:mitochondrial outer membrane"/>
    <property type="evidence" value="ECO:0007669"/>
    <property type="project" value="InterPro"/>
</dbReference>
<evidence type="ECO:0000256" key="2">
    <source>
        <dbReference type="SAM" id="Phobius"/>
    </source>
</evidence>
<feature type="transmembrane region" description="Helical" evidence="2">
    <location>
        <begin position="93"/>
        <end position="112"/>
    </location>
</feature>
<keyword evidence="2" id="KW-1133">Transmembrane helix</keyword>
<proteinExistence type="predicted"/>
<dbReference type="OrthoDB" id="5422928at2759"/>
<evidence type="ECO:0000256" key="1">
    <source>
        <dbReference type="SAM" id="MobiDB-lite"/>
    </source>
</evidence>